<dbReference type="Gene3D" id="3.40.50.10610">
    <property type="entry name" value="ABC-type transport auxiliary lipoprotein component"/>
    <property type="match status" value="1"/>
</dbReference>
<organism evidence="1 2">
    <name type="scientific">Hymenobacter monticola</name>
    <dbReference type="NCBI Taxonomy" id="1705399"/>
    <lineage>
        <taxon>Bacteria</taxon>
        <taxon>Pseudomonadati</taxon>
        <taxon>Bacteroidota</taxon>
        <taxon>Cytophagia</taxon>
        <taxon>Cytophagales</taxon>
        <taxon>Hymenobacteraceae</taxon>
        <taxon>Hymenobacter</taxon>
    </lineage>
</organism>
<dbReference type="PROSITE" id="PS51257">
    <property type="entry name" value="PROKAR_LIPOPROTEIN"/>
    <property type="match status" value="1"/>
</dbReference>
<accession>A0ABY4BB72</accession>
<name>A0ABY4BB72_9BACT</name>
<dbReference type="Proteomes" id="UP000831390">
    <property type="component" value="Chromosome"/>
</dbReference>
<protein>
    <recommendedName>
        <fullName evidence="3">Lipoprotein</fullName>
    </recommendedName>
</protein>
<evidence type="ECO:0000313" key="1">
    <source>
        <dbReference type="EMBL" id="UOE36159.1"/>
    </source>
</evidence>
<dbReference type="EMBL" id="CP094534">
    <property type="protein sequence ID" value="UOE36159.1"/>
    <property type="molecule type" value="Genomic_DNA"/>
</dbReference>
<sequence>MTRSSTFFLLILSLITGALASGCARRSFQGRALAPAALAAHRTVAILPFAVELERLRDAVAHPGAWAAGATWPGGNLLQGALAAERRQMGYQLQAALQAELMRQQAQRPSTSAFQSPAETNQRLARAGITYESLPTRSMAELRAALGVDAVLTGQTYMRQLLPGGVSIAVFVLSNNNANPMADNAVQTYLDIYDAQDGRLVWQFDHELRGKPSTSPVALARALAHDMKGGFPYAQK</sequence>
<evidence type="ECO:0008006" key="3">
    <source>
        <dbReference type="Google" id="ProtNLM"/>
    </source>
</evidence>
<evidence type="ECO:0000313" key="2">
    <source>
        <dbReference type="Proteomes" id="UP000831390"/>
    </source>
</evidence>
<keyword evidence="2" id="KW-1185">Reference proteome</keyword>
<gene>
    <name evidence="1" type="ORF">MTP16_11070</name>
</gene>
<proteinExistence type="predicted"/>
<reference evidence="1 2" key="1">
    <citation type="submission" date="2022-03" db="EMBL/GenBank/DDBJ databases">
        <title>Hymenobactersp. isolated from the air.</title>
        <authorList>
            <person name="Won M."/>
            <person name="Kwon S.-W."/>
        </authorList>
    </citation>
    <scope>NUCLEOTIDE SEQUENCE [LARGE SCALE GENOMIC DNA]</scope>
    <source>
        <strain evidence="1 2">KACC 22596</strain>
    </source>
</reference>
<dbReference type="RefSeq" id="WP_243519700.1">
    <property type="nucleotide sequence ID" value="NZ_CP094534.1"/>
</dbReference>